<reference evidence="2" key="2">
    <citation type="submission" date="2015-06" db="UniProtKB">
        <authorList>
            <consortium name="EnsemblPlants"/>
        </authorList>
    </citation>
    <scope>IDENTIFICATION</scope>
</reference>
<dbReference type="EnsemblPlants" id="ORUFI05G07610.1">
    <property type="protein sequence ID" value="ORUFI05G07610.1"/>
    <property type="gene ID" value="ORUFI05G07610"/>
</dbReference>
<sequence>MDARGVARDGDASPTATPQHRRPGKAARGREEVLDLGGGHTAVAEVAWQGHRVMWDRVEVVDLAAGCDGG</sequence>
<dbReference type="Proteomes" id="UP000008022">
    <property type="component" value="Unassembled WGS sequence"/>
</dbReference>
<name>A0A0E0PIY3_ORYRU</name>
<dbReference type="AlphaFoldDB" id="A0A0E0PIY3"/>
<feature type="compositionally biased region" description="Basic and acidic residues" evidence="1">
    <location>
        <begin position="1"/>
        <end position="11"/>
    </location>
</feature>
<accession>A0A0E0PIY3</accession>
<protein>
    <submittedName>
        <fullName evidence="2">Uncharacterized protein</fullName>
    </submittedName>
</protein>
<dbReference type="Gramene" id="ORUFI05G07610.1">
    <property type="protein sequence ID" value="ORUFI05G07610.1"/>
    <property type="gene ID" value="ORUFI05G07610"/>
</dbReference>
<feature type="region of interest" description="Disordered" evidence="1">
    <location>
        <begin position="1"/>
        <end position="29"/>
    </location>
</feature>
<proteinExistence type="predicted"/>
<evidence type="ECO:0000313" key="2">
    <source>
        <dbReference type="EnsemblPlants" id="ORUFI05G07610.1"/>
    </source>
</evidence>
<keyword evidence="3" id="KW-1185">Reference proteome</keyword>
<evidence type="ECO:0000256" key="1">
    <source>
        <dbReference type="SAM" id="MobiDB-lite"/>
    </source>
</evidence>
<evidence type="ECO:0000313" key="3">
    <source>
        <dbReference type="Proteomes" id="UP000008022"/>
    </source>
</evidence>
<dbReference type="HOGENOM" id="CLU_2762266_0_0_1"/>
<organism evidence="2 3">
    <name type="scientific">Oryza rufipogon</name>
    <name type="common">Brownbeard rice</name>
    <name type="synonym">Asian wild rice</name>
    <dbReference type="NCBI Taxonomy" id="4529"/>
    <lineage>
        <taxon>Eukaryota</taxon>
        <taxon>Viridiplantae</taxon>
        <taxon>Streptophyta</taxon>
        <taxon>Embryophyta</taxon>
        <taxon>Tracheophyta</taxon>
        <taxon>Spermatophyta</taxon>
        <taxon>Magnoliopsida</taxon>
        <taxon>Liliopsida</taxon>
        <taxon>Poales</taxon>
        <taxon>Poaceae</taxon>
        <taxon>BOP clade</taxon>
        <taxon>Oryzoideae</taxon>
        <taxon>Oryzeae</taxon>
        <taxon>Oryzinae</taxon>
        <taxon>Oryza</taxon>
    </lineage>
</organism>
<reference evidence="3" key="1">
    <citation type="submission" date="2013-06" db="EMBL/GenBank/DDBJ databases">
        <authorList>
            <person name="Zhao Q."/>
        </authorList>
    </citation>
    <scope>NUCLEOTIDE SEQUENCE</scope>
    <source>
        <strain evidence="3">cv. W1943</strain>
    </source>
</reference>